<reference evidence="2" key="1">
    <citation type="submission" date="2016-10" db="EMBL/GenBank/DDBJ databases">
        <authorList>
            <person name="Varghese N."/>
            <person name="Submissions S."/>
        </authorList>
    </citation>
    <scope>NUCLEOTIDE SEQUENCE [LARGE SCALE GENOMIC DNA]</scope>
    <source>
        <strain evidence="2">BL47</strain>
    </source>
</reference>
<accession>A0A1H0CA54</accession>
<evidence type="ECO:0000313" key="2">
    <source>
        <dbReference type="Proteomes" id="UP000198704"/>
    </source>
</evidence>
<name>A0A1H0CA54_9HYPH</name>
<dbReference type="OrthoDB" id="7996116at2"/>
<dbReference type="EMBL" id="FNHS01000009">
    <property type="protein sequence ID" value="SDN54733.1"/>
    <property type="molecule type" value="Genomic_DNA"/>
</dbReference>
<sequence length="105" mass="11048">MEQDTPAVDRTARTIAENVYAAYWRQARGSDHPQTEQTLLARLIEAIRPEIPGGSPGAIIAAANAALDALEQRSPEIRGPRVTAFNRADGTVVVGPPGAMGTSAV</sequence>
<keyword evidence="2" id="KW-1185">Reference proteome</keyword>
<protein>
    <submittedName>
        <fullName evidence="1">Uncharacterized protein</fullName>
    </submittedName>
</protein>
<dbReference type="AlphaFoldDB" id="A0A1H0CA54"/>
<gene>
    <name evidence="1" type="ORF">SAMN05216360_10979</name>
</gene>
<dbReference type="STRING" id="582672.SAMN05216360_10979"/>
<dbReference type="RefSeq" id="WP_091717178.1">
    <property type="nucleotide sequence ID" value="NZ_FNHS01000009.1"/>
</dbReference>
<organism evidence="1 2">
    <name type="scientific">Methylobacterium phyllostachyos</name>
    <dbReference type="NCBI Taxonomy" id="582672"/>
    <lineage>
        <taxon>Bacteria</taxon>
        <taxon>Pseudomonadati</taxon>
        <taxon>Pseudomonadota</taxon>
        <taxon>Alphaproteobacteria</taxon>
        <taxon>Hyphomicrobiales</taxon>
        <taxon>Methylobacteriaceae</taxon>
        <taxon>Methylobacterium</taxon>
    </lineage>
</organism>
<proteinExistence type="predicted"/>
<dbReference type="Proteomes" id="UP000198704">
    <property type="component" value="Unassembled WGS sequence"/>
</dbReference>
<evidence type="ECO:0000313" key="1">
    <source>
        <dbReference type="EMBL" id="SDN54733.1"/>
    </source>
</evidence>